<reference evidence="2" key="1">
    <citation type="submission" date="2022-07" db="EMBL/GenBank/DDBJ databases">
        <title>Enhanced cultured diversity of the mouse gut microbiota enables custom-made synthetic communities.</title>
        <authorList>
            <person name="Afrizal A."/>
        </authorList>
    </citation>
    <scope>NUCLEOTIDE SEQUENCE</scope>
    <source>
        <strain evidence="2">DSM 29482</strain>
    </source>
</reference>
<gene>
    <name evidence="2" type="ORF">NSA23_14600</name>
</gene>
<feature type="transmembrane region" description="Helical" evidence="1">
    <location>
        <begin position="426"/>
        <end position="445"/>
    </location>
</feature>
<dbReference type="Proteomes" id="UP001142078">
    <property type="component" value="Unassembled WGS sequence"/>
</dbReference>
<keyword evidence="1" id="KW-0812">Transmembrane</keyword>
<evidence type="ECO:0000313" key="2">
    <source>
        <dbReference type="EMBL" id="MCR2045330.1"/>
    </source>
</evidence>
<protein>
    <submittedName>
        <fullName evidence="2">Uncharacterized protein</fullName>
    </submittedName>
</protein>
<keyword evidence="1" id="KW-1133">Transmembrane helix</keyword>
<keyword evidence="1" id="KW-0472">Membrane</keyword>
<organism evidence="2 3">
    <name type="scientific">Anaerosalibacter massiliensis</name>
    <dbReference type="NCBI Taxonomy" id="1347392"/>
    <lineage>
        <taxon>Bacteria</taxon>
        <taxon>Bacillati</taxon>
        <taxon>Bacillota</taxon>
        <taxon>Tissierellia</taxon>
        <taxon>Tissierellales</taxon>
        <taxon>Sporanaerobacteraceae</taxon>
        <taxon>Anaerosalibacter</taxon>
    </lineage>
</organism>
<sequence>MPPSENWSKDIFIQNILFNRNPLASIDSHKNIFLLYPYEKGQDKVGFKIYNEEMNIVNEKIVDVDELNFNKISMDEIFVDRNKVYWRDNEKNIVYVGEISDSYDRINIQHSFNRIKYFHHFSEHNISYLALMKEDGNVLIKKFEDDKIKDIEGPKDLSNIEKFKIYSSKDNLYLQIMNKDKETGLKNITISQYMNNEWMEPVKIKEINDMKIKIRDIAISSDDKNIYSIITIQNDDKSKFTYLVNGYEKNTSKIFEDLRLDHGMNFGIGYFSSIPLIIGSNNDGIKIITTAPTNLDLYSRNASNVVKLQLNEKGIIGGKLLSKTKSWSNRPSYVKGNNEYIFWNEPEKGEYSKVLGATTEKSVVERTTKVTKSNIRESIGEEIPVITSYNFLLSFVVRILSILPAIIWYVYLSIRNEKLRKSWDKMVIVGMIIFYIFQIVTIKDFYNPSTIEFMPKIMIFKGSKFIIPAIFVLISYYIAKLFSRETKIREGYKIYLTFLIFSYLLMNHLYAPFLFMYK</sequence>
<keyword evidence="3" id="KW-1185">Reference proteome</keyword>
<dbReference type="AlphaFoldDB" id="A0A9X2S663"/>
<evidence type="ECO:0000313" key="3">
    <source>
        <dbReference type="Proteomes" id="UP001142078"/>
    </source>
</evidence>
<name>A0A9X2S663_9FIRM</name>
<feature type="transmembrane region" description="Helical" evidence="1">
    <location>
        <begin position="391"/>
        <end position="414"/>
    </location>
</feature>
<comment type="caution">
    <text evidence="2">The sequence shown here is derived from an EMBL/GenBank/DDBJ whole genome shotgun (WGS) entry which is preliminary data.</text>
</comment>
<evidence type="ECO:0000256" key="1">
    <source>
        <dbReference type="SAM" id="Phobius"/>
    </source>
</evidence>
<feature type="transmembrane region" description="Helical" evidence="1">
    <location>
        <begin position="465"/>
        <end position="482"/>
    </location>
</feature>
<proteinExistence type="predicted"/>
<accession>A0A9X2S663</accession>
<feature type="transmembrane region" description="Helical" evidence="1">
    <location>
        <begin position="494"/>
        <end position="517"/>
    </location>
</feature>
<dbReference type="EMBL" id="JANJZL010000015">
    <property type="protein sequence ID" value="MCR2045330.1"/>
    <property type="molecule type" value="Genomic_DNA"/>
</dbReference>